<protein>
    <submittedName>
        <fullName evidence="1">Uncharacterized protein</fullName>
    </submittedName>
</protein>
<name>A0A3A9WFN1_9ACTN</name>
<dbReference type="Proteomes" id="UP000275024">
    <property type="component" value="Unassembled WGS sequence"/>
</dbReference>
<sequence>MARISAETRARNEQAVRAAMDRLLKGNLPPGGSCDLKTLATEAGVTRTAFYPKKNHDGTIRPGPYQHLAEEFERRLRTLQEAGEVVDPRISQIERLKAKVDELKERLAQQDECVAELTTFKELAVSRLAAQHDEIVRLREQAAALGNVRRLPAARPGRAPYGSCS</sequence>
<dbReference type="OrthoDB" id="4550235at2"/>
<dbReference type="EMBL" id="RBDY01000004">
    <property type="protein sequence ID" value="RKN25387.1"/>
    <property type="molecule type" value="Genomic_DNA"/>
</dbReference>
<keyword evidence="3" id="KW-1185">Reference proteome</keyword>
<proteinExistence type="predicted"/>
<organism evidence="1 4">
    <name type="scientific">Streptomyces radicis</name>
    <dbReference type="NCBI Taxonomy" id="1750517"/>
    <lineage>
        <taxon>Bacteria</taxon>
        <taxon>Bacillati</taxon>
        <taxon>Actinomycetota</taxon>
        <taxon>Actinomycetes</taxon>
        <taxon>Kitasatosporales</taxon>
        <taxon>Streptomycetaceae</taxon>
        <taxon>Streptomyces</taxon>
    </lineage>
</organism>
<dbReference type="RefSeq" id="WP_120696389.1">
    <property type="nucleotide sequence ID" value="NZ_RBDX01000031.1"/>
</dbReference>
<comment type="caution">
    <text evidence="1">The sequence shown here is derived from an EMBL/GenBank/DDBJ whole genome shotgun (WGS) entry which is preliminary data.</text>
</comment>
<reference evidence="3 4" key="1">
    <citation type="submission" date="2018-09" db="EMBL/GenBank/DDBJ databases">
        <title>Streptomyces sp. nov. DS1-2, an endophytic actinomycete isolated from roots of Dendrobium scabrilingue.</title>
        <authorList>
            <person name="Kuncharoen N."/>
            <person name="Kudo T."/>
            <person name="Ohkuma M."/>
            <person name="Yuki M."/>
            <person name="Tanasupawat S."/>
        </authorList>
    </citation>
    <scope>NUCLEOTIDE SEQUENCE [LARGE SCALE GENOMIC DNA]</scope>
    <source>
        <strain evidence="1 4">AZ1-7</strain>
        <strain evidence="2 3">DS1-2</strain>
    </source>
</reference>
<dbReference type="EMBL" id="RBDX01000031">
    <property type="protein sequence ID" value="RKN04877.1"/>
    <property type="molecule type" value="Genomic_DNA"/>
</dbReference>
<accession>A0A3A9WFN1</accession>
<evidence type="ECO:0000313" key="3">
    <source>
        <dbReference type="Proteomes" id="UP000268652"/>
    </source>
</evidence>
<evidence type="ECO:0000313" key="4">
    <source>
        <dbReference type="Proteomes" id="UP000275024"/>
    </source>
</evidence>
<evidence type="ECO:0000313" key="1">
    <source>
        <dbReference type="EMBL" id="RKN04877.1"/>
    </source>
</evidence>
<evidence type="ECO:0000313" key="2">
    <source>
        <dbReference type="EMBL" id="RKN25387.1"/>
    </source>
</evidence>
<dbReference type="Proteomes" id="UP000268652">
    <property type="component" value="Unassembled WGS sequence"/>
</dbReference>
<gene>
    <name evidence="2" type="ORF">D7318_09310</name>
    <name evidence="1" type="ORF">D7319_27150</name>
</gene>
<dbReference type="AlphaFoldDB" id="A0A3A9WFN1"/>